<dbReference type="eggNOG" id="COG3039">
    <property type="taxonomic scope" value="Bacteria"/>
</dbReference>
<dbReference type="HOGENOM" id="CLU_049873_6_0_10"/>
<dbReference type="AlphaFoldDB" id="B2RGY2"/>
<name>B2RGY2_PORG3</name>
<organism evidence="2 4">
    <name type="scientific">Porphyromonas gingivalis (strain ATCC 33277 / DSM 20709 / CIP 103683 / JCM 12257 / NCTC 11834 / 2561)</name>
    <dbReference type="NCBI Taxonomy" id="431947"/>
    <lineage>
        <taxon>Bacteria</taxon>
        <taxon>Pseudomonadati</taxon>
        <taxon>Bacteroidota</taxon>
        <taxon>Bacteroidia</taxon>
        <taxon>Bacteroidales</taxon>
        <taxon>Porphyromonadaceae</taxon>
        <taxon>Porphyromonas</taxon>
    </lineage>
</organism>
<dbReference type="Pfam" id="PF05598">
    <property type="entry name" value="DUF772"/>
    <property type="match status" value="1"/>
</dbReference>
<gene>
    <name evidence="2" type="ordered locus">PGN_0108</name>
    <name evidence="3" type="ordered locus">PGN_1280</name>
</gene>
<sequence length="143" mass="16696">MAYQSKNTDEHVTFADALLSKRYRKAQNDFLNQVDTLIDWRPIRTLINKKYTKRQNAIGAPAYDVILLFKMLLLETWYNLSDCALEERINDSITFSRFLGLKMEEVSPDHSTISRFRSALTELGLMDKLLAQFNKTSVRSKRK</sequence>
<dbReference type="Proteomes" id="UP000008842">
    <property type="component" value="Chromosome"/>
</dbReference>
<evidence type="ECO:0000313" key="2">
    <source>
        <dbReference type="EMBL" id="BAG32627.1"/>
    </source>
</evidence>
<accession>B2RGY2</accession>
<evidence type="ECO:0000313" key="4">
    <source>
        <dbReference type="Proteomes" id="UP000008842"/>
    </source>
</evidence>
<evidence type="ECO:0000259" key="1">
    <source>
        <dbReference type="Pfam" id="PF05598"/>
    </source>
</evidence>
<dbReference type="PANTHER" id="PTHR35604">
    <property type="entry name" value="TRANSPOSASE INSH FOR INSERTION SEQUENCE ELEMENT IS5A-RELATED"/>
    <property type="match status" value="1"/>
</dbReference>
<protein>
    <submittedName>
        <fullName evidence="2">Partial transposase in ISPg1</fullName>
    </submittedName>
</protein>
<evidence type="ECO:0000313" key="3">
    <source>
        <dbReference type="EMBL" id="BAG33799.1"/>
    </source>
</evidence>
<proteinExistence type="predicted"/>
<dbReference type="KEGG" id="pgn:PGN_0108"/>
<dbReference type="EMBL" id="AP009380">
    <property type="protein sequence ID" value="BAG33799.1"/>
    <property type="molecule type" value="Genomic_DNA"/>
</dbReference>
<dbReference type="KEGG" id="pgn:PGN_1280"/>
<dbReference type="PANTHER" id="PTHR35604:SF2">
    <property type="entry name" value="TRANSPOSASE INSH FOR INSERTION SEQUENCE ELEMENT IS5A-RELATED"/>
    <property type="match status" value="1"/>
</dbReference>
<reference evidence="2 4" key="1">
    <citation type="journal article" date="2008" name="DNA Res.">
        <title>Determination of the genome sequence of Porphyromonas gingivalis strain ATCC 33277 and genomic comparison with strain W83 revealed extensive genome rearrangements in P. gingivalis.</title>
        <authorList>
            <person name="Naito M."/>
            <person name="Hirakawa H."/>
            <person name="Yamashita A."/>
            <person name="Ohara N."/>
            <person name="Shoji M."/>
            <person name="Yukitake H."/>
            <person name="Nakayama K."/>
            <person name="Toh H."/>
            <person name="Yoshimura F."/>
            <person name="Kuhara S."/>
            <person name="Hattori M."/>
            <person name="Hayashi T."/>
            <person name="Nakayama K."/>
        </authorList>
    </citation>
    <scope>NUCLEOTIDE SEQUENCE [LARGE SCALE GENOMIC DNA]</scope>
    <source>
        <strain evidence="2">ATCC 33277</strain>
        <strain evidence="4">ATCC 33277 / DSM 20709 / CIP 103683 / JCM 12257 / NCTC 11834 / 2561</strain>
    </source>
</reference>
<feature type="domain" description="Transposase InsH N-terminal" evidence="1">
    <location>
        <begin position="25"/>
        <end position="118"/>
    </location>
</feature>
<dbReference type="EMBL" id="AP009380">
    <property type="protein sequence ID" value="BAG32627.1"/>
    <property type="molecule type" value="Genomic_DNA"/>
</dbReference>
<dbReference type="InterPro" id="IPR008490">
    <property type="entry name" value="Transposase_InsH_N"/>
</dbReference>